<evidence type="ECO:0000313" key="8">
    <source>
        <dbReference type="Proteomes" id="UP000186341"/>
    </source>
</evidence>
<evidence type="ECO:0000256" key="1">
    <source>
        <dbReference type="ARBA" id="ARBA00001670"/>
    </source>
</evidence>
<evidence type="ECO:0000256" key="6">
    <source>
        <dbReference type="RuleBase" id="RU364089"/>
    </source>
</evidence>
<dbReference type="PANTHER" id="PTHR12994:SF17">
    <property type="entry name" value="LD30995P"/>
    <property type="match status" value="1"/>
</dbReference>
<name>A0A1U7NGI7_9FIRM</name>
<dbReference type="AlphaFoldDB" id="A0A1U7NGI7"/>
<dbReference type="GO" id="GO:0070004">
    <property type="term" value="F:cysteine-type exopeptidase activity"/>
    <property type="evidence" value="ECO:0007669"/>
    <property type="project" value="InterPro"/>
</dbReference>
<dbReference type="GO" id="GO:0016805">
    <property type="term" value="F:dipeptidase activity"/>
    <property type="evidence" value="ECO:0007669"/>
    <property type="project" value="UniProtKB-KW"/>
</dbReference>
<dbReference type="Gene3D" id="3.60.60.10">
    <property type="entry name" value="Penicillin V Acylase, Chain A"/>
    <property type="match status" value="1"/>
</dbReference>
<proteinExistence type="inferred from homology"/>
<reference evidence="7 8" key="1">
    <citation type="submission" date="2016-11" db="EMBL/GenBank/DDBJ databases">
        <title>Description of two novel members of the family Erysipelotrichaceae: Ileibacterium lipovorans gen. nov., sp. nov. and Dubosiella newyorkensis, gen. nov., sp. nov.</title>
        <authorList>
            <person name="Cox L.M."/>
            <person name="Sohn J."/>
            <person name="Tyrrell K.L."/>
            <person name="Citron D.M."/>
            <person name="Lawson P.A."/>
            <person name="Patel N.B."/>
            <person name="Iizumi T."/>
            <person name="Perez-Perez G.I."/>
            <person name="Goldstein E.J."/>
            <person name="Blaser M.J."/>
        </authorList>
    </citation>
    <scope>NUCLEOTIDE SEQUENCE [LARGE SCALE GENOMIC DNA]</scope>
    <source>
        <strain evidence="7 8">NYU-BL-A3</strain>
    </source>
</reference>
<evidence type="ECO:0000256" key="5">
    <source>
        <dbReference type="ARBA" id="ARBA00022997"/>
    </source>
</evidence>
<dbReference type="GeneID" id="82202684"/>
<organism evidence="7 8">
    <name type="scientific">Ileibacterium valens</name>
    <dbReference type="NCBI Taxonomy" id="1862668"/>
    <lineage>
        <taxon>Bacteria</taxon>
        <taxon>Bacillati</taxon>
        <taxon>Bacillota</taxon>
        <taxon>Erysipelotrichia</taxon>
        <taxon>Erysipelotrichales</taxon>
        <taxon>Erysipelotrichaceae</taxon>
        <taxon>Ileibacterium</taxon>
    </lineage>
</organism>
<dbReference type="NCBIfam" id="NF033678">
    <property type="entry name" value="C69_fam_dipept"/>
    <property type="match status" value="1"/>
</dbReference>
<dbReference type="RefSeq" id="WP_075819154.1">
    <property type="nucleotide sequence ID" value="NZ_CAPNHH010000015.1"/>
</dbReference>
<dbReference type="Proteomes" id="UP000186341">
    <property type="component" value="Unassembled WGS sequence"/>
</dbReference>
<keyword evidence="5 6" id="KW-0224">Dipeptidase</keyword>
<comment type="similarity">
    <text evidence="2 6">Belongs to the peptidase C69 family.</text>
</comment>
<dbReference type="EC" id="3.4.-.-" evidence="6"/>
<dbReference type="EMBL" id="MPJW01000115">
    <property type="protein sequence ID" value="OLU40184.1"/>
    <property type="molecule type" value="Genomic_DNA"/>
</dbReference>
<dbReference type="OrthoDB" id="9764088at2"/>
<dbReference type="InterPro" id="IPR005322">
    <property type="entry name" value="Peptidase_C69"/>
</dbReference>
<dbReference type="InterPro" id="IPR047804">
    <property type="entry name" value="C69_dipept_A-like"/>
</dbReference>
<sequence>MSCTTILVGSQASYDGSCMIARNDDTGAGSYSPKKFIVVLPDQQPRHYVSKISHVEIELPDDPMRYTSMPSVDSSKGIWAAAGINSAGVSMTATETITSNPRVLGADPLVVYDPKTKTLGGIGEEDLVVITLPYIHSAREGVIRLGELSMKYGTYEMNGIAFADENEIWWFESIGGHNWMAKRVNPNEYVVMPNQLGIDSFDFEDATGDQINYICSATLPELVKKAHLDLSMNGIFNPRDAFGSADDSDHVYNTPRAWYMLRRLNPHAANWDVNETDFGPQSDTLPWSMVPEKKITVEEVKYLLSSHYQGTPYDPYLNYGDRSNCGKYRPIGINRTAFLSVSQLRKDMEPIEWVAFASNAFNVLIPFYTNVNEMPEYLSNTTIEVSTDNFYWVSRLIGAMADASYSHSLIFIERYQENVAAKSHQILDKYDVLLAKNKNESEQTLIEIRQAANQEVADMAKAESAKVLDQVLYELSNQMKNSYARSDA</sequence>
<evidence type="ECO:0000256" key="2">
    <source>
        <dbReference type="ARBA" id="ARBA00007225"/>
    </source>
</evidence>
<accession>A0A1U7NGI7</accession>
<dbReference type="Pfam" id="PF03577">
    <property type="entry name" value="Peptidase_C69"/>
    <property type="match status" value="1"/>
</dbReference>
<keyword evidence="8" id="KW-1185">Reference proteome</keyword>
<evidence type="ECO:0000313" key="7">
    <source>
        <dbReference type="EMBL" id="OLU40184.1"/>
    </source>
</evidence>
<gene>
    <name evidence="7" type="ORF">BO222_05595</name>
</gene>
<dbReference type="GO" id="GO:0006508">
    <property type="term" value="P:proteolysis"/>
    <property type="evidence" value="ECO:0007669"/>
    <property type="project" value="UniProtKB-KW"/>
</dbReference>
<comment type="caution">
    <text evidence="7">The sequence shown here is derived from an EMBL/GenBank/DDBJ whole genome shotgun (WGS) entry which is preliminary data.</text>
</comment>
<keyword evidence="4 6" id="KW-0378">Hydrolase</keyword>
<evidence type="ECO:0000256" key="4">
    <source>
        <dbReference type="ARBA" id="ARBA00022801"/>
    </source>
</evidence>
<dbReference type="PANTHER" id="PTHR12994">
    <property type="entry name" value="SECERNIN"/>
    <property type="match status" value="1"/>
</dbReference>
<evidence type="ECO:0000256" key="3">
    <source>
        <dbReference type="ARBA" id="ARBA00022670"/>
    </source>
</evidence>
<protein>
    <recommendedName>
        <fullName evidence="6">Dipeptidase</fullName>
        <ecNumber evidence="6">3.4.-.-</ecNumber>
    </recommendedName>
</protein>
<comment type="catalytic activity">
    <reaction evidence="1">
        <text>an L-aminoacyl-L-amino acid + H2O = 2 an L-alpha-amino acid</text>
        <dbReference type="Rhea" id="RHEA:48940"/>
        <dbReference type="ChEBI" id="CHEBI:15377"/>
        <dbReference type="ChEBI" id="CHEBI:59869"/>
        <dbReference type="ChEBI" id="CHEBI:77460"/>
        <dbReference type="EC" id="3.4.13.19"/>
    </reaction>
</comment>
<keyword evidence="3 6" id="KW-0645">Protease</keyword>